<comment type="subunit">
    <text evidence="3">Monomer.</text>
</comment>
<feature type="binding site" evidence="3">
    <location>
        <position position="228"/>
    </location>
    <ligand>
        <name>ATP</name>
        <dbReference type="ChEBI" id="CHEBI:30616"/>
    </ligand>
</feature>
<dbReference type="PROSITE" id="PS51880">
    <property type="entry name" value="TGS"/>
    <property type="match status" value="1"/>
</dbReference>
<sequence>MPGKKKVVEETKILLGRPGNTLRMGIVGVPNVGKSSTFNLLSNLSIPAENYPFCTIDPNEARVAIPDPRFDRLCDMYKPKSMVAASLSITDIAGLVRGASEGAGLGNAFLSHINAVDGIYQIVRAFDDPEVIHTEGEVDPIRDLEIIQHELCVKDLERAKNRIEELEKILKRSKDKDLIDELELMRKCSEMLQNDQSIKNGEWHNKDVESLNRILFLTAKTVVYLVNLSCADYMRKKNKWLAQINNWVQAHGGGSIIPYSIEFEQNVFGMDAESKAKYLKDNNAISMINRIIKTGYHALNLIHFFTAGEDEVKCWTVRQGSKAPKAAGVIHTDFEKGFICAEVMKYDDLVSLGSENAVKAEGKMKQCGKEYVVEDGDVIYFRFNVTSAPKGK</sequence>
<dbReference type="InterPro" id="IPR041706">
    <property type="entry name" value="YchF_N"/>
</dbReference>
<dbReference type="InterPro" id="IPR027417">
    <property type="entry name" value="P-loop_NTPase"/>
</dbReference>
<dbReference type="PANTHER" id="PTHR23305:SF11">
    <property type="entry name" value="OBG-LIKE ATPASE 1"/>
    <property type="match status" value="1"/>
</dbReference>
<dbReference type="FunFam" id="1.10.150.300:FF:000001">
    <property type="entry name" value="Ribosome-binding ATPase YchF"/>
    <property type="match status" value="1"/>
</dbReference>
<dbReference type="OrthoDB" id="424823at2759"/>
<organism evidence="7 8">
    <name type="scientific">Stentor coeruleus</name>
    <dbReference type="NCBI Taxonomy" id="5963"/>
    <lineage>
        <taxon>Eukaryota</taxon>
        <taxon>Sar</taxon>
        <taxon>Alveolata</taxon>
        <taxon>Ciliophora</taxon>
        <taxon>Postciliodesmatophora</taxon>
        <taxon>Heterotrichea</taxon>
        <taxon>Heterotrichida</taxon>
        <taxon>Stentoridae</taxon>
        <taxon>Stentor</taxon>
    </lineage>
</organism>
<evidence type="ECO:0000313" key="7">
    <source>
        <dbReference type="EMBL" id="OMJ94487.1"/>
    </source>
</evidence>
<evidence type="ECO:0000256" key="3">
    <source>
        <dbReference type="HAMAP-Rule" id="MF_03167"/>
    </source>
</evidence>
<name>A0A1R2CZP9_9CILI</name>
<feature type="domain" description="OBG-type G" evidence="5">
    <location>
        <begin position="22"/>
        <end position="279"/>
    </location>
</feature>
<feature type="binding site" evidence="3">
    <location>
        <begin position="31"/>
        <end position="36"/>
    </location>
    <ligand>
        <name>ATP</name>
        <dbReference type="ChEBI" id="CHEBI:30616"/>
    </ligand>
</feature>
<dbReference type="GO" id="GO:0016887">
    <property type="term" value="F:ATP hydrolysis activity"/>
    <property type="evidence" value="ECO:0007669"/>
    <property type="project" value="UniProtKB-UniRule"/>
</dbReference>
<dbReference type="InterPro" id="IPR031167">
    <property type="entry name" value="G_OBG"/>
</dbReference>
<dbReference type="CDD" id="cd01900">
    <property type="entry name" value="YchF"/>
    <property type="match status" value="1"/>
</dbReference>
<keyword evidence="3" id="KW-0963">Cytoplasm</keyword>
<dbReference type="SUPFAM" id="SSF81271">
    <property type="entry name" value="TGS-like"/>
    <property type="match status" value="1"/>
</dbReference>
<dbReference type="InterPro" id="IPR012676">
    <property type="entry name" value="TGS-like"/>
</dbReference>
<protein>
    <recommendedName>
        <fullName evidence="3">Obg-like ATPase 1</fullName>
    </recommendedName>
</protein>
<dbReference type="InterPro" id="IPR004396">
    <property type="entry name" value="ATPase_YchF/OLA1"/>
</dbReference>
<gene>
    <name evidence="7" type="ORF">SteCoe_2398</name>
</gene>
<feature type="domain" description="TGS" evidence="6">
    <location>
        <begin position="300"/>
        <end position="383"/>
    </location>
</feature>
<dbReference type="NCBIfam" id="TIGR00092">
    <property type="entry name" value="redox-regulated ATPase YchF"/>
    <property type="match status" value="1"/>
</dbReference>
<keyword evidence="3" id="KW-0378">Hydrolase</keyword>
<dbReference type="GO" id="GO:0005524">
    <property type="term" value="F:ATP binding"/>
    <property type="evidence" value="ECO:0007669"/>
    <property type="project" value="UniProtKB-UniRule"/>
</dbReference>
<dbReference type="CDD" id="cd04867">
    <property type="entry name" value="TGS_YchF_OLA1"/>
    <property type="match status" value="1"/>
</dbReference>
<dbReference type="InterPro" id="IPR013029">
    <property type="entry name" value="YchF_C"/>
</dbReference>
<dbReference type="HAMAP" id="MF_00944">
    <property type="entry name" value="YchF_OLA1_ATPase"/>
    <property type="match status" value="1"/>
</dbReference>
<dbReference type="GO" id="GO:0043023">
    <property type="term" value="F:ribosomal large subunit binding"/>
    <property type="evidence" value="ECO:0007669"/>
    <property type="project" value="UniProtKB-UniRule"/>
</dbReference>
<dbReference type="Gene3D" id="3.10.20.30">
    <property type="match status" value="1"/>
</dbReference>
<evidence type="ECO:0000259" key="6">
    <source>
        <dbReference type="PROSITE" id="PS51880"/>
    </source>
</evidence>
<comment type="similarity">
    <text evidence="3">Belongs to the TRAFAC class OBG-HflX-like GTPase superfamily. OBG GTPase family. YchF/OLA1 subfamily.</text>
</comment>
<comment type="caution">
    <text evidence="7">The sequence shown here is derived from an EMBL/GenBank/DDBJ whole genome shotgun (WGS) entry which is preliminary data.</text>
</comment>
<accession>A0A1R2CZP9</accession>
<keyword evidence="1 3" id="KW-0547">Nucleotide-binding</keyword>
<keyword evidence="4" id="KW-0175">Coiled coil</keyword>
<dbReference type="Gene3D" id="1.10.150.300">
    <property type="entry name" value="TGS-like domain"/>
    <property type="match status" value="1"/>
</dbReference>
<proteinExistence type="inferred from homology"/>
<dbReference type="InterPro" id="IPR004095">
    <property type="entry name" value="TGS"/>
</dbReference>
<evidence type="ECO:0000256" key="4">
    <source>
        <dbReference type="SAM" id="Coils"/>
    </source>
</evidence>
<comment type="function">
    <text evidence="3">Hydrolyzes ATP, and can also hydrolyze GTP with lower efficiency. Has lower affinity for GTP.</text>
</comment>
<dbReference type="EMBL" id="MPUH01000026">
    <property type="protein sequence ID" value="OMJ94487.1"/>
    <property type="molecule type" value="Genomic_DNA"/>
</dbReference>
<feature type="coiled-coil region" evidence="4">
    <location>
        <begin position="149"/>
        <end position="176"/>
    </location>
</feature>
<dbReference type="InterPro" id="IPR006073">
    <property type="entry name" value="GTP-bd"/>
</dbReference>
<evidence type="ECO:0000256" key="1">
    <source>
        <dbReference type="ARBA" id="ARBA00022741"/>
    </source>
</evidence>
<dbReference type="Gene3D" id="3.40.50.300">
    <property type="entry name" value="P-loop containing nucleotide triphosphate hydrolases"/>
    <property type="match status" value="1"/>
</dbReference>
<dbReference type="Pfam" id="PF01926">
    <property type="entry name" value="MMR_HSR1"/>
    <property type="match status" value="1"/>
</dbReference>
<dbReference type="PIRSF" id="PIRSF006641">
    <property type="entry name" value="CHP00092"/>
    <property type="match status" value="1"/>
</dbReference>
<evidence type="ECO:0000259" key="5">
    <source>
        <dbReference type="PROSITE" id="PS51710"/>
    </source>
</evidence>
<dbReference type="GO" id="GO:0005525">
    <property type="term" value="F:GTP binding"/>
    <property type="evidence" value="ECO:0007669"/>
    <property type="project" value="InterPro"/>
</dbReference>
<dbReference type="InterPro" id="IPR023192">
    <property type="entry name" value="TGS-like_dom_sf"/>
</dbReference>
<dbReference type="InterPro" id="IPR012675">
    <property type="entry name" value="Beta-grasp_dom_sf"/>
</dbReference>
<evidence type="ECO:0000313" key="8">
    <source>
        <dbReference type="Proteomes" id="UP000187209"/>
    </source>
</evidence>
<keyword evidence="2 3" id="KW-0067">ATP-binding</keyword>
<dbReference type="PRINTS" id="PR00326">
    <property type="entry name" value="GTP1OBG"/>
</dbReference>
<dbReference type="PANTHER" id="PTHR23305">
    <property type="entry name" value="OBG GTPASE FAMILY"/>
    <property type="match status" value="1"/>
</dbReference>
<dbReference type="FunFam" id="3.10.20.30:FF:000001">
    <property type="entry name" value="Ribosome-binding ATPase YchF"/>
    <property type="match status" value="1"/>
</dbReference>
<reference evidence="7 8" key="1">
    <citation type="submission" date="2016-11" db="EMBL/GenBank/DDBJ databases">
        <title>The macronuclear genome of Stentor coeruleus: a giant cell with tiny introns.</title>
        <authorList>
            <person name="Slabodnick M."/>
            <person name="Ruby J.G."/>
            <person name="Reiff S.B."/>
            <person name="Swart E.C."/>
            <person name="Gosai S."/>
            <person name="Prabakaran S."/>
            <person name="Witkowska E."/>
            <person name="Larue G.E."/>
            <person name="Fisher S."/>
            <person name="Freeman R.M."/>
            <person name="Gunawardena J."/>
            <person name="Chu W."/>
            <person name="Stover N.A."/>
            <person name="Gregory B.D."/>
            <person name="Nowacki M."/>
            <person name="Derisi J."/>
            <person name="Roy S.W."/>
            <person name="Marshall W.F."/>
            <person name="Sood P."/>
        </authorList>
    </citation>
    <scope>NUCLEOTIDE SEQUENCE [LARGE SCALE GENOMIC DNA]</scope>
    <source>
        <strain evidence="7">WM001</strain>
    </source>
</reference>
<evidence type="ECO:0000256" key="2">
    <source>
        <dbReference type="ARBA" id="ARBA00022840"/>
    </source>
</evidence>
<keyword evidence="8" id="KW-1185">Reference proteome</keyword>
<dbReference type="Proteomes" id="UP000187209">
    <property type="component" value="Unassembled WGS sequence"/>
</dbReference>
<dbReference type="GO" id="GO:0005737">
    <property type="term" value="C:cytoplasm"/>
    <property type="evidence" value="ECO:0007669"/>
    <property type="project" value="UniProtKB-SubCell"/>
</dbReference>
<dbReference type="PROSITE" id="PS51710">
    <property type="entry name" value="G_OBG"/>
    <property type="match status" value="1"/>
</dbReference>
<dbReference type="Pfam" id="PF06071">
    <property type="entry name" value="YchF-GTPase_C"/>
    <property type="match status" value="1"/>
</dbReference>
<dbReference type="SUPFAM" id="SSF52540">
    <property type="entry name" value="P-loop containing nucleoside triphosphate hydrolases"/>
    <property type="match status" value="1"/>
</dbReference>
<comment type="subcellular location">
    <subcellularLocation>
        <location evidence="3">Cytoplasm</location>
    </subcellularLocation>
</comment>
<dbReference type="AlphaFoldDB" id="A0A1R2CZP9"/>